<reference evidence="3 4" key="1">
    <citation type="submission" date="2019-12" db="EMBL/GenBank/DDBJ databases">
        <authorList>
            <person name="Zhao J."/>
        </authorList>
    </citation>
    <scope>NUCLEOTIDE SEQUENCE [LARGE SCALE GENOMIC DNA]</scope>
    <source>
        <strain evidence="3 4">S-15</strain>
    </source>
</reference>
<keyword evidence="1" id="KW-0328">Glycosyltransferase</keyword>
<dbReference type="EMBL" id="WWNE01000018">
    <property type="protein sequence ID" value="NBG67480.1"/>
    <property type="molecule type" value="Genomic_DNA"/>
</dbReference>
<dbReference type="Proteomes" id="UP000470771">
    <property type="component" value="Unassembled WGS sequence"/>
</dbReference>
<dbReference type="RefSeq" id="WP_160634423.1">
    <property type="nucleotide sequence ID" value="NZ_WWNE01000018.1"/>
</dbReference>
<protein>
    <submittedName>
        <fullName evidence="3">Glycosyltransferase family 9 protein</fullName>
    </submittedName>
</protein>
<gene>
    <name evidence="3" type="ORF">GQN54_15235</name>
</gene>
<dbReference type="InterPro" id="IPR002201">
    <property type="entry name" value="Glyco_trans_9"/>
</dbReference>
<dbReference type="CDD" id="cd03789">
    <property type="entry name" value="GT9_LPS_heptosyltransferase"/>
    <property type="match status" value="1"/>
</dbReference>
<proteinExistence type="predicted"/>
<dbReference type="GO" id="GO:0008713">
    <property type="term" value="F:ADP-heptose-lipopolysaccharide heptosyltransferase activity"/>
    <property type="evidence" value="ECO:0007669"/>
    <property type="project" value="TreeGrafter"/>
</dbReference>
<dbReference type="AlphaFoldDB" id="A0A6N9NQB3"/>
<evidence type="ECO:0000256" key="1">
    <source>
        <dbReference type="ARBA" id="ARBA00022676"/>
    </source>
</evidence>
<keyword evidence="4" id="KW-1185">Reference proteome</keyword>
<dbReference type="SUPFAM" id="SSF53756">
    <property type="entry name" value="UDP-Glycosyltransferase/glycogen phosphorylase"/>
    <property type="match status" value="1"/>
</dbReference>
<accession>A0A6N9NQB3</accession>
<organism evidence="3 4">
    <name type="scientific">Acidiluteibacter ferrifornacis</name>
    <dbReference type="NCBI Taxonomy" id="2692424"/>
    <lineage>
        <taxon>Bacteria</taxon>
        <taxon>Pseudomonadati</taxon>
        <taxon>Bacteroidota</taxon>
        <taxon>Flavobacteriia</taxon>
        <taxon>Flavobacteriales</taxon>
        <taxon>Cryomorphaceae</taxon>
        <taxon>Acidiluteibacter</taxon>
    </lineage>
</organism>
<dbReference type="GO" id="GO:0009244">
    <property type="term" value="P:lipopolysaccharide core region biosynthetic process"/>
    <property type="evidence" value="ECO:0007669"/>
    <property type="project" value="TreeGrafter"/>
</dbReference>
<name>A0A6N9NQB3_9FLAO</name>
<sequence length="328" mass="36788">MKKILIIQTAFIGDVILATPLIEKLYDFFPGAKIDFLLRKGNESLFTDHPKLNEVIVWDKKNNKYWGLFQTIGKIRKKEYDLVVNLQRFAASGLMTALSKGTEKVGFDKNPFSFTYTDKIKHQIGTGLHETVRNLRLIRNITGQRYYRPQLYPTAANFEKVKPYQKGKYVCIAPTSVWFTKQYPAEKWLELIHQIDESITVYLLGAPSDKEAAEAIQSAAKRGNISVLCGELNFLDSAALMKGAAMNYVNDSAPMHMASAVNAPTTAIYCSTIPSFGFGPVATDSVIVETKKELECRPCGLHGRKKCPLGHFDCAHSIETSEIRVPRV</sequence>
<dbReference type="Pfam" id="PF01075">
    <property type="entry name" value="Glyco_transf_9"/>
    <property type="match status" value="1"/>
</dbReference>
<keyword evidence="2 3" id="KW-0808">Transferase</keyword>
<evidence type="ECO:0000313" key="4">
    <source>
        <dbReference type="Proteomes" id="UP000470771"/>
    </source>
</evidence>
<dbReference type="InterPro" id="IPR051199">
    <property type="entry name" value="LPS_LOS_Heptosyltrfase"/>
</dbReference>
<comment type="caution">
    <text evidence="3">The sequence shown here is derived from an EMBL/GenBank/DDBJ whole genome shotgun (WGS) entry which is preliminary data.</text>
</comment>
<dbReference type="PANTHER" id="PTHR30160:SF1">
    <property type="entry name" value="LIPOPOLYSACCHARIDE 1,2-N-ACETYLGLUCOSAMINETRANSFERASE-RELATED"/>
    <property type="match status" value="1"/>
</dbReference>
<evidence type="ECO:0000313" key="3">
    <source>
        <dbReference type="EMBL" id="NBG67480.1"/>
    </source>
</evidence>
<evidence type="ECO:0000256" key="2">
    <source>
        <dbReference type="ARBA" id="ARBA00022679"/>
    </source>
</evidence>
<dbReference type="Gene3D" id="3.40.50.2000">
    <property type="entry name" value="Glycogen Phosphorylase B"/>
    <property type="match status" value="2"/>
</dbReference>
<dbReference type="PANTHER" id="PTHR30160">
    <property type="entry name" value="TETRAACYLDISACCHARIDE 4'-KINASE-RELATED"/>
    <property type="match status" value="1"/>
</dbReference>
<dbReference type="GO" id="GO:0005829">
    <property type="term" value="C:cytosol"/>
    <property type="evidence" value="ECO:0007669"/>
    <property type="project" value="TreeGrafter"/>
</dbReference>